<gene>
    <name evidence="2" type="ORF">AXXA_28080</name>
</gene>
<dbReference type="HOGENOM" id="CLU_2821178_0_0_4"/>
<accession>F7T9H0</accession>
<organism evidence="2 3">
    <name type="scientific">Achromobacter insuavis AXX-A</name>
    <dbReference type="NCBI Taxonomy" id="1003200"/>
    <lineage>
        <taxon>Bacteria</taxon>
        <taxon>Pseudomonadati</taxon>
        <taxon>Pseudomonadota</taxon>
        <taxon>Betaproteobacteria</taxon>
        <taxon>Burkholderiales</taxon>
        <taxon>Alcaligenaceae</taxon>
        <taxon>Achromobacter</taxon>
    </lineage>
</organism>
<evidence type="ECO:0000256" key="1">
    <source>
        <dbReference type="SAM" id="Coils"/>
    </source>
</evidence>
<name>F7T9H0_9BURK</name>
<dbReference type="Proteomes" id="UP000004853">
    <property type="component" value="Unassembled WGS sequence"/>
</dbReference>
<comment type="caution">
    <text evidence="2">The sequence shown here is derived from an EMBL/GenBank/DDBJ whole genome shotgun (WGS) entry which is preliminary data.</text>
</comment>
<sequence length="66" mass="7955">MKFRTFSDDELRARFAVAPGDTELRDEILRRFERDQLGDGLRQRIRELEEEVQELENELAEQDDEE</sequence>
<keyword evidence="1" id="KW-0175">Coiled coil</keyword>
<evidence type="ECO:0000313" key="3">
    <source>
        <dbReference type="Proteomes" id="UP000004853"/>
    </source>
</evidence>
<dbReference type="EMBL" id="AFRQ01000133">
    <property type="protein sequence ID" value="EGP43130.1"/>
    <property type="molecule type" value="Genomic_DNA"/>
</dbReference>
<evidence type="ECO:0000313" key="2">
    <source>
        <dbReference type="EMBL" id="EGP43130.1"/>
    </source>
</evidence>
<dbReference type="PATRIC" id="fig|1003200.3.peg.5545"/>
<proteinExistence type="predicted"/>
<dbReference type="RefSeq" id="WP_006395604.1">
    <property type="nucleotide sequence ID" value="NZ_GL982453.1"/>
</dbReference>
<feature type="coiled-coil region" evidence="1">
    <location>
        <begin position="38"/>
        <end position="65"/>
    </location>
</feature>
<protein>
    <submittedName>
        <fullName evidence="2">Uncharacterized protein</fullName>
    </submittedName>
</protein>
<reference evidence="2 3" key="1">
    <citation type="submission" date="2011-06" db="EMBL/GenBank/DDBJ databases">
        <authorList>
            <person name="Bador J."/>
            <person name="Amoureux L."/>
            <person name="Neuwirth C."/>
        </authorList>
    </citation>
    <scope>NUCLEOTIDE SEQUENCE [LARGE SCALE GENOMIC DNA]</scope>
    <source>
        <strain evidence="2 3">AXX-A</strain>
    </source>
</reference>
<dbReference type="AlphaFoldDB" id="F7T9H0"/>